<dbReference type="EMBL" id="JARJCW010000009">
    <property type="protein sequence ID" value="KAJ7220909.1"/>
    <property type="molecule type" value="Genomic_DNA"/>
</dbReference>
<organism evidence="2 3">
    <name type="scientific">Mycena pura</name>
    <dbReference type="NCBI Taxonomy" id="153505"/>
    <lineage>
        <taxon>Eukaryota</taxon>
        <taxon>Fungi</taxon>
        <taxon>Dikarya</taxon>
        <taxon>Basidiomycota</taxon>
        <taxon>Agaricomycotina</taxon>
        <taxon>Agaricomycetes</taxon>
        <taxon>Agaricomycetidae</taxon>
        <taxon>Agaricales</taxon>
        <taxon>Marasmiineae</taxon>
        <taxon>Mycenaceae</taxon>
        <taxon>Mycena</taxon>
    </lineage>
</organism>
<name>A0AAD6VS12_9AGAR</name>
<protein>
    <submittedName>
        <fullName evidence="2">Uncharacterized protein</fullName>
    </submittedName>
</protein>
<keyword evidence="3" id="KW-1185">Reference proteome</keyword>
<evidence type="ECO:0000313" key="2">
    <source>
        <dbReference type="EMBL" id="KAJ7220909.1"/>
    </source>
</evidence>
<accession>A0AAD6VS12</accession>
<feature type="region of interest" description="Disordered" evidence="1">
    <location>
        <begin position="16"/>
        <end position="122"/>
    </location>
</feature>
<reference evidence="2" key="1">
    <citation type="submission" date="2023-03" db="EMBL/GenBank/DDBJ databases">
        <title>Massive genome expansion in bonnet fungi (Mycena s.s.) driven by repeated elements and novel gene families across ecological guilds.</title>
        <authorList>
            <consortium name="Lawrence Berkeley National Laboratory"/>
            <person name="Harder C.B."/>
            <person name="Miyauchi S."/>
            <person name="Viragh M."/>
            <person name="Kuo A."/>
            <person name="Thoen E."/>
            <person name="Andreopoulos B."/>
            <person name="Lu D."/>
            <person name="Skrede I."/>
            <person name="Drula E."/>
            <person name="Henrissat B."/>
            <person name="Morin E."/>
            <person name="Kohler A."/>
            <person name="Barry K."/>
            <person name="LaButti K."/>
            <person name="Morin E."/>
            <person name="Salamov A."/>
            <person name="Lipzen A."/>
            <person name="Mereny Z."/>
            <person name="Hegedus B."/>
            <person name="Baldrian P."/>
            <person name="Stursova M."/>
            <person name="Weitz H."/>
            <person name="Taylor A."/>
            <person name="Grigoriev I.V."/>
            <person name="Nagy L.G."/>
            <person name="Martin F."/>
            <person name="Kauserud H."/>
        </authorList>
    </citation>
    <scope>NUCLEOTIDE SEQUENCE</scope>
    <source>
        <strain evidence="2">9144</strain>
    </source>
</reference>
<dbReference type="Proteomes" id="UP001219525">
    <property type="component" value="Unassembled WGS sequence"/>
</dbReference>
<sequence>MSPIFALHSTAGRRIPDFLSTNNEKAAIDGDPSQVVEDDDDKPFTDWSSSETGQADSVDTLSTDAPRTRTPPLVTRSKAKKSLQPESSTPSVSPAKSLSTKSVSGSLLKPARGGPSIGVEFGTVPVDTQRKLQVVATEKPEMPSTPSTVTISSAEYAALVAARDNLVVSANASFPSIPPQPDVSLNDASKPPTSALLSPADAVHEASPKLVHVMNVAHKRKLSDAVSTIPDFLQPPSTASQASSSSVTGGRVHDENVVLRVKTLPPACEVSFIALQDVPCRHTYTDLPNLRKGTFVSWSSTPGEGLMLMSALPAVCKNLNAGALWSAFTFGRKGRHVNLSRVDPRLLQAIAPVATGEPAKFTLCIDGRTAVCVSVCVIEESVLSVGLAKGNSRRQKFVSGILFSQDFQRLVAVCCMVFEKDSLHAPLAQDAITFGSALEPKQTSSSPVKRARVAAGSRIASSSTISSASYATNTDILRFDDKVPVYDGRSLEGDFENHLDRFSSTLPAYEEHDGELLPGSVVAIGYTVNQYKGKKGPSVGFNINWVVILGEPRQQ</sequence>
<gene>
    <name evidence="2" type="ORF">GGX14DRAFT_559684</name>
</gene>
<comment type="caution">
    <text evidence="2">The sequence shown here is derived from an EMBL/GenBank/DDBJ whole genome shotgun (WGS) entry which is preliminary data.</text>
</comment>
<dbReference type="AlphaFoldDB" id="A0AAD6VS12"/>
<evidence type="ECO:0000313" key="3">
    <source>
        <dbReference type="Proteomes" id="UP001219525"/>
    </source>
</evidence>
<feature type="compositionally biased region" description="Polar residues" evidence="1">
    <location>
        <begin position="84"/>
        <end position="105"/>
    </location>
</feature>
<feature type="compositionally biased region" description="Polar residues" evidence="1">
    <location>
        <begin position="46"/>
        <end position="65"/>
    </location>
</feature>
<proteinExistence type="predicted"/>
<evidence type="ECO:0000256" key="1">
    <source>
        <dbReference type="SAM" id="MobiDB-lite"/>
    </source>
</evidence>